<dbReference type="InterPro" id="IPR023210">
    <property type="entry name" value="NADP_OxRdtase_dom"/>
</dbReference>
<evidence type="ECO:0000256" key="6">
    <source>
        <dbReference type="PIRSR" id="PIRSR000097-3"/>
    </source>
</evidence>
<proteinExistence type="inferred from homology"/>
<accession>A0A841CB43</accession>
<dbReference type="FunFam" id="3.20.20.100:FF:000015">
    <property type="entry name" value="Oxidoreductase, aldo/keto reductase family"/>
    <property type="match status" value="1"/>
</dbReference>
<dbReference type="CDD" id="cd19071">
    <property type="entry name" value="AKR_AKR1-5-like"/>
    <property type="match status" value="1"/>
</dbReference>
<sequence length="281" mass="31480">MSVTHTYTLANGYKIPVVGFGTWQSKDGEEAYNSVKWALESGYRHIDTAEAYGNEDSIGRAIKDSGIARKDLFITTKLWGTNSYEEASAALEKSLKDLQVDYVDLFLIHWPNPKAFRPDFVTRNANIWKAMEDGVKAGKVHSIGVSNFHERHLLPLLEVAEIKPVVNQILVNPSDQQLDIVEFNKAHDILTEAYSPLGTGKIFGVKELQDLAKKYGKSVAQIVLNWQLEKGYLPLPKSIHAERIAQNVDIFDFKLEADDIERIDGLHGKAGLAKNPDEVDF</sequence>
<evidence type="ECO:0000256" key="3">
    <source>
        <dbReference type="ARBA" id="ARBA00023002"/>
    </source>
</evidence>
<name>A0A841CB43_9LACT</name>
<feature type="domain" description="NADP-dependent oxidoreductase" evidence="7">
    <location>
        <begin position="18"/>
        <end position="266"/>
    </location>
</feature>
<evidence type="ECO:0000256" key="2">
    <source>
        <dbReference type="ARBA" id="ARBA00022857"/>
    </source>
</evidence>
<reference evidence="8 9" key="1">
    <citation type="submission" date="2020-08" db="EMBL/GenBank/DDBJ databases">
        <title>Genomic Encyclopedia of Type Strains, Phase IV (KMG-IV): sequencing the most valuable type-strain genomes for metagenomic binning, comparative biology and taxonomic classification.</title>
        <authorList>
            <person name="Goeker M."/>
        </authorList>
    </citation>
    <scope>NUCLEOTIDE SEQUENCE [LARGE SCALE GENOMIC DNA]</scope>
    <source>
        <strain evidence="8 9">DSM 14925</strain>
    </source>
</reference>
<keyword evidence="3" id="KW-0560">Oxidoreductase</keyword>
<evidence type="ECO:0000259" key="7">
    <source>
        <dbReference type="Pfam" id="PF00248"/>
    </source>
</evidence>
<evidence type="ECO:0000256" key="1">
    <source>
        <dbReference type="ARBA" id="ARBA00007905"/>
    </source>
</evidence>
<dbReference type="Pfam" id="PF00248">
    <property type="entry name" value="Aldo_ket_red"/>
    <property type="match status" value="1"/>
</dbReference>
<dbReference type="InterPro" id="IPR018170">
    <property type="entry name" value="Aldo/ket_reductase_CS"/>
</dbReference>
<dbReference type="PANTHER" id="PTHR43827:SF3">
    <property type="entry name" value="NADP-DEPENDENT OXIDOREDUCTASE DOMAIN-CONTAINING PROTEIN"/>
    <property type="match status" value="1"/>
</dbReference>
<dbReference type="GO" id="GO:0016616">
    <property type="term" value="F:oxidoreductase activity, acting on the CH-OH group of donors, NAD or NADP as acceptor"/>
    <property type="evidence" value="ECO:0007669"/>
    <property type="project" value="UniProtKB-ARBA"/>
</dbReference>
<evidence type="ECO:0000313" key="8">
    <source>
        <dbReference type="EMBL" id="MBB5888771.1"/>
    </source>
</evidence>
<keyword evidence="2" id="KW-0521">NADP</keyword>
<protein>
    <submittedName>
        <fullName evidence="8">Diketogulonate reductase-like aldo/keto reductase</fullName>
    </submittedName>
</protein>
<dbReference type="Gene3D" id="3.20.20.100">
    <property type="entry name" value="NADP-dependent oxidoreductase domain"/>
    <property type="match status" value="1"/>
</dbReference>
<dbReference type="Proteomes" id="UP000562464">
    <property type="component" value="Unassembled WGS sequence"/>
</dbReference>
<dbReference type="RefSeq" id="WP_183541211.1">
    <property type="nucleotide sequence ID" value="NZ_JACHHV010000050.1"/>
</dbReference>
<organism evidence="8 9">
    <name type="scientific">Lactovum miscens</name>
    <dbReference type="NCBI Taxonomy" id="190387"/>
    <lineage>
        <taxon>Bacteria</taxon>
        <taxon>Bacillati</taxon>
        <taxon>Bacillota</taxon>
        <taxon>Bacilli</taxon>
        <taxon>Lactobacillales</taxon>
        <taxon>Streptococcaceae</taxon>
        <taxon>Lactovum</taxon>
    </lineage>
</organism>
<dbReference type="SUPFAM" id="SSF51430">
    <property type="entry name" value="NAD(P)-linked oxidoreductase"/>
    <property type="match status" value="1"/>
</dbReference>
<evidence type="ECO:0000256" key="4">
    <source>
        <dbReference type="PIRSR" id="PIRSR000097-1"/>
    </source>
</evidence>
<feature type="site" description="Lowers pKa of active site Tyr" evidence="6">
    <location>
        <position position="77"/>
    </location>
</feature>
<keyword evidence="9" id="KW-1185">Reference proteome</keyword>
<comment type="similarity">
    <text evidence="1">Belongs to the aldo/keto reductase family.</text>
</comment>
<dbReference type="InterPro" id="IPR020471">
    <property type="entry name" value="AKR"/>
</dbReference>
<gene>
    <name evidence="8" type="ORF">HNQ37_001684</name>
</gene>
<dbReference type="PIRSF" id="PIRSF000097">
    <property type="entry name" value="AKR"/>
    <property type="match status" value="1"/>
</dbReference>
<comment type="caution">
    <text evidence="8">The sequence shown here is derived from an EMBL/GenBank/DDBJ whole genome shotgun (WGS) entry which is preliminary data.</text>
</comment>
<dbReference type="EMBL" id="JACHHV010000050">
    <property type="protein sequence ID" value="MBB5888771.1"/>
    <property type="molecule type" value="Genomic_DNA"/>
</dbReference>
<evidence type="ECO:0000256" key="5">
    <source>
        <dbReference type="PIRSR" id="PIRSR000097-2"/>
    </source>
</evidence>
<dbReference type="PROSITE" id="PS00798">
    <property type="entry name" value="ALDOKETO_REDUCTASE_1"/>
    <property type="match status" value="1"/>
</dbReference>
<dbReference type="PANTHER" id="PTHR43827">
    <property type="entry name" value="2,5-DIKETO-D-GLUCONIC ACID REDUCTASE"/>
    <property type="match status" value="1"/>
</dbReference>
<dbReference type="PRINTS" id="PR00069">
    <property type="entry name" value="ALDKETRDTASE"/>
</dbReference>
<dbReference type="PROSITE" id="PS00063">
    <property type="entry name" value="ALDOKETO_REDUCTASE_3"/>
    <property type="match status" value="1"/>
</dbReference>
<dbReference type="AlphaFoldDB" id="A0A841CB43"/>
<feature type="active site" description="Proton donor" evidence="4">
    <location>
        <position position="52"/>
    </location>
</feature>
<evidence type="ECO:0000313" key="9">
    <source>
        <dbReference type="Proteomes" id="UP000562464"/>
    </source>
</evidence>
<dbReference type="InterPro" id="IPR036812">
    <property type="entry name" value="NAD(P)_OxRdtase_dom_sf"/>
</dbReference>
<feature type="binding site" evidence="5">
    <location>
        <position position="109"/>
    </location>
    <ligand>
        <name>substrate</name>
    </ligand>
</feature>